<keyword evidence="6" id="KW-1185">Reference proteome</keyword>
<dbReference type="InParanoid" id="A0A165CZF4"/>
<dbReference type="GO" id="GO:0005634">
    <property type="term" value="C:nucleus"/>
    <property type="evidence" value="ECO:0007669"/>
    <property type="project" value="TreeGrafter"/>
</dbReference>
<evidence type="ECO:0000256" key="2">
    <source>
        <dbReference type="PROSITE-ProRule" id="PRU00176"/>
    </source>
</evidence>
<dbReference type="GeneID" id="63829983"/>
<feature type="compositionally biased region" description="Acidic residues" evidence="3">
    <location>
        <begin position="215"/>
        <end position="224"/>
    </location>
</feature>
<organism evidence="5 6">
    <name type="scientific">Laetiporus sulphureus 93-53</name>
    <dbReference type="NCBI Taxonomy" id="1314785"/>
    <lineage>
        <taxon>Eukaryota</taxon>
        <taxon>Fungi</taxon>
        <taxon>Dikarya</taxon>
        <taxon>Basidiomycota</taxon>
        <taxon>Agaricomycotina</taxon>
        <taxon>Agaricomycetes</taxon>
        <taxon>Polyporales</taxon>
        <taxon>Laetiporus</taxon>
    </lineage>
</organism>
<dbReference type="SUPFAM" id="SSF54928">
    <property type="entry name" value="RNA-binding domain, RBD"/>
    <property type="match status" value="1"/>
</dbReference>
<gene>
    <name evidence="5" type="ORF">LAESUDRAFT_761653</name>
</gene>
<dbReference type="Pfam" id="PF13865">
    <property type="entry name" value="FoP_duplication"/>
    <property type="match status" value="1"/>
</dbReference>
<dbReference type="InterPro" id="IPR035979">
    <property type="entry name" value="RBD_domain_sf"/>
</dbReference>
<name>A0A165CZF4_9APHY</name>
<feature type="compositionally biased region" description="Basic residues" evidence="3">
    <location>
        <begin position="168"/>
        <end position="183"/>
    </location>
</feature>
<dbReference type="RefSeq" id="XP_040761550.1">
    <property type="nucleotide sequence ID" value="XM_040912955.1"/>
</dbReference>
<dbReference type="PANTHER" id="PTHR19965">
    <property type="entry name" value="RNA AND EXPORT FACTOR BINDING PROTEIN"/>
    <property type="match status" value="1"/>
</dbReference>
<dbReference type="InterPro" id="IPR025715">
    <property type="entry name" value="FoP_C"/>
</dbReference>
<dbReference type="Pfam" id="PF00076">
    <property type="entry name" value="RRM_1"/>
    <property type="match status" value="1"/>
</dbReference>
<feature type="compositionally biased region" description="Basic and acidic residues" evidence="3">
    <location>
        <begin position="15"/>
        <end position="27"/>
    </location>
</feature>
<dbReference type="InterPro" id="IPR000504">
    <property type="entry name" value="RRM_dom"/>
</dbReference>
<dbReference type="STRING" id="1314785.A0A165CZF4"/>
<dbReference type="Proteomes" id="UP000076871">
    <property type="component" value="Unassembled WGS sequence"/>
</dbReference>
<evidence type="ECO:0000313" key="6">
    <source>
        <dbReference type="Proteomes" id="UP000076871"/>
    </source>
</evidence>
<dbReference type="AlphaFoldDB" id="A0A165CZF4"/>
<feature type="compositionally biased region" description="Basic and acidic residues" evidence="3">
    <location>
        <begin position="137"/>
        <end position="155"/>
    </location>
</feature>
<evidence type="ECO:0000313" key="5">
    <source>
        <dbReference type="EMBL" id="KZT03810.1"/>
    </source>
</evidence>
<dbReference type="PANTHER" id="PTHR19965:SF82">
    <property type="entry name" value="THO COMPLEX SUBUNIT 4"/>
    <property type="match status" value="1"/>
</dbReference>
<feature type="domain" description="RRM" evidence="4">
    <location>
        <begin position="40"/>
        <end position="118"/>
    </location>
</feature>
<accession>A0A165CZF4</accession>
<proteinExistence type="predicted"/>
<keyword evidence="1 2" id="KW-0694">RNA-binding</keyword>
<reference evidence="5 6" key="1">
    <citation type="journal article" date="2016" name="Mol. Biol. Evol.">
        <title>Comparative Genomics of Early-Diverging Mushroom-Forming Fungi Provides Insights into the Origins of Lignocellulose Decay Capabilities.</title>
        <authorList>
            <person name="Nagy L.G."/>
            <person name="Riley R."/>
            <person name="Tritt A."/>
            <person name="Adam C."/>
            <person name="Daum C."/>
            <person name="Floudas D."/>
            <person name="Sun H."/>
            <person name="Yadav J.S."/>
            <person name="Pangilinan J."/>
            <person name="Larsson K.H."/>
            <person name="Matsuura K."/>
            <person name="Barry K."/>
            <person name="Labutti K."/>
            <person name="Kuo R."/>
            <person name="Ohm R.A."/>
            <person name="Bhattacharya S.S."/>
            <person name="Shirouzu T."/>
            <person name="Yoshinaga Y."/>
            <person name="Martin F.M."/>
            <person name="Grigoriev I.V."/>
            <person name="Hibbett D.S."/>
        </authorList>
    </citation>
    <scope>NUCLEOTIDE SEQUENCE [LARGE SCALE GENOMIC DNA]</scope>
    <source>
        <strain evidence="5 6">93-53</strain>
    </source>
</reference>
<dbReference type="FunCoup" id="A0A165CZF4">
    <property type="interactions" value="323"/>
</dbReference>
<dbReference type="OrthoDB" id="5382468at2759"/>
<feature type="region of interest" description="Disordered" evidence="3">
    <location>
        <begin position="1"/>
        <end position="30"/>
    </location>
</feature>
<protein>
    <submittedName>
        <fullName evidence="5">RNA-binding domain-containing protein</fullName>
    </submittedName>
</protein>
<dbReference type="Gene3D" id="3.30.70.330">
    <property type="match status" value="1"/>
</dbReference>
<evidence type="ECO:0000256" key="3">
    <source>
        <dbReference type="SAM" id="MobiDB-lite"/>
    </source>
</evidence>
<dbReference type="InterPro" id="IPR051229">
    <property type="entry name" value="ALYREF_mRNA_export"/>
</dbReference>
<sequence length="224" mass="24477">MARASKPYGRPSRLRGSDGEWLHDKAPEMPPAVLNSSASTKLMISNLHYELTAKDLTQIFGQVGTLVREPLIRYDRSGRSSGVAIVSFETEAEAAAAKNRFDKKLAKGQPMSIEFYQPQPPRRPTRRGQSAPPSLIHRIEKAPLLDRLSKDEPKRQQAPATGPGPVRTRARGAAKPARVPKKAKTAEELDFELDAFMKDDTKPAEAPAAAPATVAEEEGDVEMA</sequence>
<dbReference type="PROSITE" id="PS50102">
    <property type="entry name" value="RRM"/>
    <property type="match status" value="1"/>
</dbReference>
<feature type="region of interest" description="Disordered" evidence="3">
    <location>
        <begin position="114"/>
        <end position="224"/>
    </location>
</feature>
<evidence type="ECO:0000259" key="4">
    <source>
        <dbReference type="PROSITE" id="PS50102"/>
    </source>
</evidence>
<dbReference type="InterPro" id="IPR012677">
    <property type="entry name" value="Nucleotide-bd_a/b_plait_sf"/>
</dbReference>
<dbReference type="SMART" id="SM00360">
    <property type="entry name" value="RRM"/>
    <property type="match status" value="1"/>
</dbReference>
<dbReference type="GO" id="GO:0003729">
    <property type="term" value="F:mRNA binding"/>
    <property type="evidence" value="ECO:0007669"/>
    <property type="project" value="TreeGrafter"/>
</dbReference>
<dbReference type="EMBL" id="KV427641">
    <property type="protein sequence ID" value="KZT03810.1"/>
    <property type="molecule type" value="Genomic_DNA"/>
</dbReference>
<evidence type="ECO:0000256" key="1">
    <source>
        <dbReference type="ARBA" id="ARBA00022884"/>
    </source>
</evidence>
<feature type="compositionally biased region" description="Low complexity" evidence="3">
    <location>
        <begin position="204"/>
        <end position="214"/>
    </location>
</feature>